<gene>
    <name evidence="1" type="ORF">CKJ81_04475</name>
</gene>
<dbReference type="Proteomes" id="UP000218281">
    <property type="component" value="Unassembled WGS sequence"/>
</dbReference>
<evidence type="ECO:0000313" key="2">
    <source>
        <dbReference type="Proteomes" id="UP000218281"/>
    </source>
</evidence>
<keyword evidence="2" id="KW-1185">Reference proteome</keyword>
<dbReference type="EMBL" id="NSGO01000004">
    <property type="protein sequence ID" value="PAT06226.1"/>
    <property type="molecule type" value="Genomic_DNA"/>
</dbReference>
<comment type="caution">
    <text evidence="1">The sequence shown here is derived from an EMBL/GenBank/DDBJ whole genome shotgun (WGS) entry which is preliminary data.</text>
</comment>
<protein>
    <submittedName>
        <fullName evidence="1">Uncharacterized protein</fullName>
    </submittedName>
</protein>
<accession>A0ABX4HA91</accession>
<proteinExistence type="predicted"/>
<evidence type="ECO:0000313" key="1">
    <source>
        <dbReference type="EMBL" id="PAT06226.1"/>
    </source>
</evidence>
<name>A0ABX4HA91_9CORY</name>
<reference evidence="1 2" key="1">
    <citation type="submission" date="2017-08" db="EMBL/GenBank/DDBJ databases">
        <title>Whole genome sequences of 6 clinical strains closest to Corynebacterium imitans.</title>
        <authorList>
            <person name="Bernier A.-M."/>
            <person name="Burdz T."/>
            <person name="Bernard K."/>
        </authorList>
    </citation>
    <scope>NUCLEOTIDE SEQUENCE [LARGE SCALE GENOMIC DNA]</scope>
    <source>
        <strain evidence="1 2">NML93-0607</strain>
    </source>
</reference>
<sequence>MHPYTTFVPKTSSDVTWSADTHGRTLQEAVHEALNELLPLFMDRDTFDTYTLGEDLAAMFVATFEDMNIADYRMDSDYITRKWEEAE</sequence>
<organism evidence="1 2">
    <name type="scientific">Corynebacterium hadale</name>
    <dbReference type="NCBI Taxonomy" id="2026255"/>
    <lineage>
        <taxon>Bacteria</taxon>
        <taxon>Bacillati</taxon>
        <taxon>Actinomycetota</taxon>
        <taxon>Actinomycetes</taxon>
        <taxon>Mycobacteriales</taxon>
        <taxon>Corynebacteriaceae</taxon>
        <taxon>Corynebacterium</taxon>
    </lineage>
</organism>